<gene>
    <name evidence="1" type="ORF">O181_036818</name>
</gene>
<dbReference type="EMBL" id="AVOT02014000">
    <property type="protein sequence ID" value="MBW0497103.1"/>
    <property type="molecule type" value="Genomic_DNA"/>
</dbReference>
<evidence type="ECO:0000313" key="2">
    <source>
        <dbReference type="Proteomes" id="UP000765509"/>
    </source>
</evidence>
<accession>A0A9Q3D857</accession>
<keyword evidence="2" id="KW-1185">Reference proteome</keyword>
<evidence type="ECO:0000313" key="1">
    <source>
        <dbReference type="EMBL" id="MBW0497103.1"/>
    </source>
</evidence>
<comment type="caution">
    <text evidence="1">The sequence shown here is derived from an EMBL/GenBank/DDBJ whole genome shotgun (WGS) entry which is preliminary data.</text>
</comment>
<dbReference type="Proteomes" id="UP000765509">
    <property type="component" value="Unassembled WGS sequence"/>
</dbReference>
<organism evidence="1 2">
    <name type="scientific">Austropuccinia psidii MF-1</name>
    <dbReference type="NCBI Taxonomy" id="1389203"/>
    <lineage>
        <taxon>Eukaryota</taxon>
        <taxon>Fungi</taxon>
        <taxon>Dikarya</taxon>
        <taxon>Basidiomycota</taxon>
        <taxon>Pucciniomycotina</taxon>
        <taxon>Pucciniomycetes</taxon>
        <taxon>Pucciniales</taxon>
        <taxon>Sphaerophragmiaceae</taxon>
        <taxon>Austropuccinia</taxon>
    </lineage>
</organism>
<dbReference type="AlphaFoldDB" id="A0A9Q3D857"/>
<sequence length="163" mass="18579">MFSTVIDSDQFICTTQINLGEDGRTIKDIKKQVHSRKRILILPSQSFEFAVINTQTEATIFVLAKRTSAPVEEELGQMKNFSKLSEMCGGEEVSLLSTWRIHPMTGDRQKEQHSSQLLLLLALPLQPTTPPGIHDKMKEEGPYSQRRDEVKIQDYLLKHLKSL</sequence>
<proteinExistence type="predicted"/>
<reference evidence="1" key="1">
    <citation type="submission" date="2021-03" db="EMBL/GenBank/DDBJ databases">
        <title>Draft genome sequence of rust myrtle Austropuccinia psidii MF-1, a brazilian biotype.</title>
        <authorList>
            <person name="Quecine M.C."/>
            <person name="Pachon D.M.R."/>
            <person name="Bonatelli M.L."/>
            <person name="Correr F.H."/>
            <person name="Franceschini L.M."/>
            <person name="Leite T.F."/>
            <person name="Margarido G.R.A."/>
            <person name="Almeida C.A."/>
            <person name="Ferrarezi J.A."/>
            <person name="Labate C.A."/>
        </authorList>
    </citation>
    <scope>NUCLEOTIDE SEQUENCE</scope>
    <source>
        <strain evidence="1">MF-1</strain>
    </source>
</reference>
<protein>
    <submittedName>
        <fullName evidence="1">Uncharacterized protein</fullName>
    </submittedName>
</protein>
<name>A0A9Q3D857_9BASI</name>